<keyword evidence="8" id="KW-0813">Transport</keyword>
<dbReference type="AlphaFoldDB" id="A0A6A4VKV6"/>
<evidence type="ECO:0000256" key="5">
    <source>
        <dbReference type="ARBA" id="ARBA00023136"/>
    </source>
</evidence>
<evidence type="ECO:0000256" key="9">
    <source>
        <dbReference type="SAM" id="MobiDB-lite"/>
    </source>
</evidence>
<dbReference type="PROSITE" id="PS00216">
    <property type="entry name" value="SUGAR_TRANSPORT_1"/>
    <property type="match status" value="1"/>
</dbReference>
<comment type="similarity">
    <text evidence="7">Belongs to the major facilitator superfamily. Sugar transporter (TC 2.A.1.1) family. Trehalose transporter subfamily.</text>
</comment>
<gene>
    <name evidence="12" type="primary">Tret1_33</name>
    <name evidence="13" type="synonym">Tret1_29</name>
    <name evidence="12" type="ORF">FJT64_005572</name>
    <name evidence="13" type="ORF">FJT64_027367</name>
</gene>
<feature type="transmembrane region" description="Helical" evidence="10">
    <location>
        <begin position="205"/>
        <end position="226"/>
    </location>
</feature>
<evidence type="ECO:0000256" key="3">
    <source>
        <dbReference type="ARBA" id="ARBA00022692"/>
    </source>
</evidence>
<keyword evidence="5 10" id="KW-0472">Membrane</keyword>
<organism evidence="12 14">
    <name type="scientific">Amphibalanus amphitrite</name>
    <name type="common">Striped barnacle</name>
    <name type="synonym">Balanus amphitrite</name>
    <dbReference type="NCBI Taxonomy" id="1232801"/>
    <lineage>
        <taxon>Eukaryota</taxon>
        <taxon>Metazoa</taxon>
        <taxon>Ecdysozoa</taxon>
        <taxon>Arthropoda</taxon>
        <taxon>Crustacea</taxon>
        <taxon>Multicrustacea</taxon>
        <taxon>Cirripedia</taxon>
        <taxon>Thoracica</taxon>
        <taxon>Thoracicalcarea</taxon>
        <taxon>Balanomorpha</taxon>
        <taxon>Balanoidea</taxon>
        <taxon>Balanidae</taxon>
        <taxon>Amphibalaninae</taxon>
        <taxon>Amphibalanus</taxon>
    </lineage>
</organism>
<comment type="subcellular location">
    <subcellularLocation>
        <location evidence="1">Cell membrane</location>
        <topology evidence="1">Multi-pass membrane protein</topology>
    </subcellularLocation>
</comment>
<dbReference type="Gene3D" id="1.20.1250.20">
    <property type="entry name" value="MFS general substrate transporter like domains"/>
    <property type="match status" value="1"/>
</dbReference>
<feature type="transmembrane region" description="Helical" evidence="10">
    <location>
        <begin position="54"/>
        <end position="73"/>
    </location>
</feature>
<feature type="transmembrane region" description="Helical" evidence="10">
    <location>
        <begin position="326"/>
        <end position="346"/>
    </location>
</feature>
<dbReference type="PANTHER" id="PTHR48021:SF1">
    <property type="entry name" value="GH07001P-RELATED"/>
    <property type="match status" value="1"/>
</dbReference>
<dbReference type="Proteomes" id="UP000440578">
    <property type="component" value="Unassembled WGS sequence"/>
</dbReference>
<evidence type="ECO:0000256" key="10">
    <source>
        <dbReference type="SAM" id="Phobius"/>
    </source>
</evidence>
<proteinExistence type="inferred from homology"/>
<dbReference type="PRINTS" id="PR00171">
    <property type="entry name" value="SUGRTRNSPORT"/>
</dbReference>
<evidence type="ECO:0000313" key="14">
    <source>
        <dbReference type="Proteomes" id="UP000440578"/>
    </source>
</evidence>
<dbReference type="FunFam" id="1.20.1250.20:FF:000055">
    <property type="entry name" value="Facilitated trehalose transporter Tret1-2 homolog"/>
    <property type="match status" value="1"/>
</dbReference>
<dbReference type="GO" id="GO:0005886">
    <property type="term" value="C:plasma membrane"/>
    <property type="evidence" value="ECO:0007669"/>
    <property type="project" value="UniProtKB-SubCell"/>
</dbReference>
<feature type="transmembrane region" description="Helical" evidence="10">
    <location>
        <begin position="181"/>
        <end position="199"/>
    </location>
</feature>
<feature type="transmembrane region" description="Helical" evidence="10">
    <location>
        <begin position="353"/>
        <end position="375"/>
    </location>
</feature>
<keyword evidence="2" id="KW-1003">Cell membrane</keyword>
<evidence type="ECO:0000313" key="13">
    <source>
        <dbReference type="EMBL" id="KAF0300043.1"/>
    </source>
</evidence>
<keyword evidence="14" id="KW-1185">Reference proteome</keyword>
<evidence type="ECO:0000256" key="4">
    <source>
        <dbReference type="ARBA" id="ARBA00022989"/>
    </source>
</evidence>
<dbReference type="EMBL" id="VIIS01001517">
    <property type="protein sequence ID" value="KAF0297007.1"/>
    <property type="molecule type" value="Genomic_DNA"/>
</dbReference>
<keyword evidence="4 10" id="KW-1133">Transmembrane helix</keyword>
<dbReference type="PROSITE" id="PS00217">
    <property type="entry name" value="SUGAR_TRANSPORT_2"/>
    <property type="match status" value="1"/>
</dbReference>
<feature type="transmembrane region" description="Helical" evidence="10">
    <location>
        <begin position="456"/>
        <end position="476"/>
    </location>
</feature>
<evidence type="ECO:0000256" key="7">
    <source>
        <dbReference type="ARBA" id="ARBA00024348"/>
    </source>
</evidence>
<accession>A0A6A4VKV6</accession>
<evidence type="ECO:0000256" key="6">
    <source>
        <dbReference type="ARBA" id="ARBA00023180"/>
    </source>
</evidence>
<feature type="transmembrane region" description="Helical" evidence="10">
    <location>
        <begin position="424"/>
        <end position="444"/>
    </location>
</feature>
<sequence>MAHRRSAAARAAAADSEPLLPPENTGEPPGAPMTDSVGSGAGQHGGTSSLKNQVLASLCACFGGLVAGLTLAYSSPAGPDLEKSSLALDSKQVSLIGSMMPLGALFGGLACGPTMDRFGRRTAMVLINLPAMLGWLLITYANGFGMILTGRILTGFATGCTTVVAPTYVAEVCEARIRGAMGAGFQFQVTLGILLTYIMGKYLHWNFLAMASSFFPAAWLLLVCWLRESPVWLLDQDKEAEALDTLTWLRGPDADVTSELNQMLQQLRESRENQASFRDLAKRENLRPFVLSMMLMLFQQLSGVNAVIFYTVDIFSDSGSSIDSDLATIIVGIVQMLSTFAGVVLVDRLGRKVLLIISDAIMGVCLLALGVFFYIKFDGSGNVENIGWLPLVSLMLFIFAFSVGFGPIPWLMMGELCAPEVKGVASGVAVAFNWTLAFIVTLTFQPLVDGITEAGVFWLFAAVCFAGVAYVTIFCYETKGKTLQEIQEHFRN</sequence>
<dbReference type="Pfam" id="PF00083">
    <property type="entry name" value="Sugar_tr"/>
    <property type="match status" value="1"/>
</dbReference>
<feature type="transmembrane region" description="Helical" evidence="10">
    <location>
        <begin position="93"/>
        <end position="111"/>
    </location>
</feature>
<keyword evidence="6" id="KW-0325">Glycoprotein</keyword>
<dbReference type="PROSITE" id="PS50850">
    <property type="entry name" value="MFS"/>
    <property type="match status" value="1"/>
</dbReference>
<dbReference type="OrthoDB" id="6612291at2759"/>
<protein>
    <submittedName>
        <fullName evidence="12">Facilitated trehalose transporter Tret1</fullName>
    </submittedName>
</protein>
<evidence type="ECO:0000256" key="1">
    <source>
        <dbReference type="ARBA" id="ARBA00004651"/>
    </source>
</evidence>
<dbReference type="InterPro" id="IPR005829">
    <property type="entry name" value="Sugar_transporter_CS"/>
</dbReference>
<dbReference type="GO" id="GO:0051119">
    <property type="term" value="F:sugar transmembrane transporter activity"/>
    <property type="evidence" value="ECO:0007669"/>
    <property type="project" value="InterPro"/>
</dbReference>
<feature type="transmembrane region" description="Helical" evidence="10">
    <location>
        <begin position="289"/>
        <end position="311"/>
    </location>
</feature>
<feature type="transmembrane region" description="Helical" evidence="10">
    <location>
        <begin position="123"/>
        <end position="141"/>
    </location>
</feature>
<dbReference type="InterPro" id="IPR050549">
    <property type="entry name" value="MFS_Trehalose_Transporter"/>
</dbReference>
<dbReference type="InterPro" id="IPR044775">
    <property type="entry name" value="MFS_ERD6/Tret1-like"/>
</dbReference>
<dbReference type="PANTHER" id="PTHR48021">
    <property type="match status" value="1"/>
</dbReference>
<dbReference type="NCBIfam" id="TIGR00879">
    <property type="entry name" value="SP"/>
    <property type="match status" value="1"/>
</dbReference>
<dbReference type="InterPro" id="IPR036259">
    <property type="entry name" value="MFS_trans_sf"/>
</dbReference>
<dbReference type="EMBL" id="VIIS01001299">
    <property type="protein sequence ID" value="KAF0300043.1"/>
    <property type="molecule type" value="Genomic_DNA"/>
</dbReference>
<dbReference type="SUPFAM" id="SSF103473">
    <property type="entry name" value="MFS general substrate transporter"/>
    <property type="match status" value="1"/>
</dbReference>
<dbReference type="InterPro" id="IPR005828">
    <property type="entry name" value="MFS_sugar_transport-like"/>
</dbReference>
<feature type="transmembrane region" description="Helical" evidence="10">
    <location>
        <begin position="147"/>
        <end position="169"/>
    </location>
</feature>
<feature type="region of interest" description="Disordered" evidence="9">
    <location>
        <begin position="1"/>
        <end position="45"/>
    </location>
</feature>
<evidence type="ECO:0000256" key="8">
    <source>
        <dbReference type="RuleBase" id="RU003346"/>
    </source>
</evidence>
<name>A0A6A4VKV6_AMPAM</name>
<comment type="caution">
    <text evidence="12">The sequence shown here is derived from an EMBL/GenBank/DDBJ whole genome shotgun (WGS) entry which is preliminary data.</text>
</comment>
<reference evidence="12 14" key="1">
    <citation type="submission" date="2019-07" db="EMBL/GenBank/DDBJ databases">
        <title>Draft genome assembly of a fouling barnacle, Amphibalanus amphitrite (Darwin, 1854): The first reference genome for Thecostraca.</title>
        <authorList>
            <person name="Kim W."/>
        </authorList>
    </citation>
    <scope>NUCLEOTIDE SEQUENCE [LARGE SCALE GENOMIC DNA]</scope>
    <source>
        <strain evidence="12">SNU_AA5</strain>
        <tissue evidence="12">Soma without cirri and trophi</tissue>
    </source>
</reference>
<dbReference type="InterPro" id="IPR003663">
    <property type="entry name" value="Sugar/inositol_transpt"/>
</dbReference>
<evidence type="ECO:0000256" key="2">
    <source>
        <dbReference type="ARBA" id="ARBA00022475"/>
    </source>
</evidence>
<keyword evidence="3 10" id="KW-0812">Transmembrane</keyword>
<dbReference type="InterPro" id="IPR020846">
    <property type="entry name" value="MFS_dom"/>
</dbReference>
<feature type="transmembrane region" description="Helical" evidence="10">
    <location>
        <begin position="387"/>
        <end position="412"/>
    </location>
</feature>
<evidence type="ECO:0000259" key="11">
    <source>
        <dbReference type="PROSITE" id="PS50850"/>
    </source>
</evidence>
<dbReference type="CDD" id="cd17358">
    <property type="entry name" value="MFS_GLUT6_8_Class3_like"/>
    <property type="match status" value="1"/>
</dbReference>
<evidence type="ECO:0000313" key="12">
    <source>
        <dbReference type="EMBL" id="KAF0297007.1"/>
    </source>
</evidence>
<feature type="domain" description="Major facilitator superfamily (MFS) profile" evidence="11">
    <location>
        <begin position="56"/>
        <end position="479"/>
    </location>
</feature>